<evidence type="ECO:0000313" key="7">
    <source>
        <dbReference type="Proteomes" id="UP000018227"/>
    </source>
</evidence>
<name>V2XR56_9FIRM</name>
<dbReference type="GO" id="GO:0005886">
    <property type="term" value="C:plasma membrane"/>
    <property type="evidence" value="ECO:0007669"/>
    <property type="project" value="TreeGrafter"/>
</dbReference>
<dbReference type="GO" id="GO:0016887">
    <property type="term" value="F:ATP hydrolysis activity"/>
    <property type="evidence" value="ECO:0007669"/>
    <property type="project" value="TreeGrafter"/>
</dbReference>
<keyword evidence="3" id="KW-0067">ATP-binding</keyword>
<dbReference type="Proteomes" id="UP000018227">
    <property type="component" value="Unassembled WGS sequence"/>
</dbReference>
<evidence type="ECO:0000256" key="1">
    <source>
        <dbReference type="ARBA" id="ARBA00006611"/>
    </source>
</evidence>
<dbReference type="InterPro" id="IPR007831">
    <property type="entry name" value="T2SS_GspE_N"/>
</dbReference>
<dbReference type="PROSITE" id="PS00662">
    <property type="entry name" value="T2SP_E"/>
    <property type="match status" value="1"/>
</dbReference>
<dbReference type="FunFam" id="3.40.50.300:FF:000398">
    <property type="entry name" value="Type IV pilus assembly ATPase PilB"/>
    <property type="match status" value="1"/>
</dbReference>
<evidence type="ECO:0000256" key="2">
    <source>
        <dbReference type="ARBA" id="ARBA00022741"/>
    </source>
</evidence>
<dbReference type="InterPro" id="IPR001482">
    <property type="entry name" value="T2SS/T4SS_dom"/>
</dbReference>
<dbReference type="RefSeq" id="WP_023352941.1">
    <property type="nucleotide sequence ID" value="NZ_KI535366.1"/>
</dbReference>
<dbReference type="EMBL" id="ACIL03000002">
    <property type="protein sequence ID" value="ESL04649.1"/>
    <property type="molecule type" value="Genomic_DNA"/>
</dbReference>
<dbReference type="GO" id="GO:0005524">
    <property type="term" value="F:ATP binding"/>
    <property type="evidence" value="ECO:0007669"/>
    <property type="project" value="UniProtKB-KW"/>
</dbReference>
<dbReference type="PANTHER" id="PTHR30258">
    <property type="entry name" value="TYPE II SECRETION SYSTEM PROTEIN GSPE-RELATED"/>
    <property type="match status" value="1"/>
</dbReference>
<evidence type="ECO:0000313" key="6">
    <source>
        <dbReference type="EMBL" id="ESL04649.1"/>
    </source>
</evidence>
<dbReference type="CDD" id="cd01129">
    <property type="entry name" value="PulE-GspE-like"/>
    <property type="match status" value="1"/>
</dbReference>
<proteinExistence type="inferred from homology"/>
<dbReference type="AlphaFoldDB" id="V2XR56"/>
<reference evidence="6 7" key="1">
    <citation type="submission" date="2013-06" db="EMBL/GenBank/DDBJ databases">
        <authorList>
            <person name="Weinstock G."/>
            <person name="Sodergren E."/>
            <person name="Clifton S."/>
            <person name="Fulton L."/>
            <person name="Fulton B."/>
            <person name="Courtney L."/>
            <person name="Fronick C."/>
            <person name="Harrison M."/>
            <person name="Strong C."/>
            <person name="Farmer C."/>
            <person name="Delahaunty K."/>
            <person name="Markovic C."/>
            <person name="Hall O."/>
            <person name="Minx P."/>
            <person name="Tomlinson C."/>
            <person name="Mitreva M."/>
            <person name="Nelson J."/>
            <person name="Hou S."/>
            <person name="Wollam A."/>
            <person name="Pepin K.H."/>
            <person name="Johnson M."/>
            <person name="Bhonagiri V."/>
            <person name="Nash W.E."/>
            <person name="Warren W."/>
            <person name="Chinwalla A."/>
            <person name="Mardis E.R."/>
            <person name="Wilson R.K."/>
        </authorList>
    </citation>
    <scope>NUCLEOTIDE SEQUENCE [LARGE SCALE GENOMIC DNA]</scope>
    <source>
        <strain evidence="6 7">ATCC 51271</strain>
    </source>
</reference>
<gene>
    <name evidence="6" type="ORF">GCWU0000282_000036</name>
</gene>
<comment type="caution">
    <text evidence="6">The sequence shown here is derived from an EMBL/GenBank/DDBJ whole genome shotgun (WGS) entry which is preliminary data.</text>
</comment>
<dbReference type="SUPFAM" id="SSF52540">
    <property type="entry name" value="P-loop containing nucleoside triphosphate hydrolases"/>
    <property type="match status" value="1"/>
</dbReference>
<organism evidence="6 7">
    <name type="scientific">Catonella morbi ATCC 51271</name>
    <dbReference type="NCBI Taxonomy" id="592026"/>
    <lineage>
        <taxon>Bacteria</taxon>
        <taxon>Bacillati</taxon>
        <taxon>Bacillota</taxon>
        <taxon>Clostridia</taxon>
        <taxon>Lachnospirales</taxon>
        <taxon>Lachnospiraceae</taxon>
        <taxon>Catonella</taxon>
    </lineage>
</organism>
<keyword evidence="2" id="KW-0547">Nucleotide-binding</keyword>
<accession>V2XR56</accession>
<dbReference type="OrthoDB" id="9808272at2"/>
<dbReference type="SUPFAM" id="SSF160246">
    <property type="entry name" value="EspE N-terminal domain-like"/>
    <property type="match status" value="1"/>
</dbReference>
<sequence>MAFRREKKRIGDILLEEQIITQEQLEEALATAKDEKKKIGEAVVELGYATEQSIAEALSSQLGFEYVNLTSVTIPENVLSLIGENVLRRHVMIPYAFNPNNMNQVLVAMADPMDMTAIDDFNIVTNLQVVPAVATSNDIFLALDRYYGNTETMKAAQEYAKEREGIAAKLQEGDATSQDVQNSPVVQLVNSMVEQAARQRTSDIHIEAKEDSVRVRFRIDGSLYEKFTYSIHLLPAIMARLKIISGMDIAEKRKPQDGRFSILVDKVEFDIRVSVLPTVYGEKCVMRLAKKKALTRDKSELGFSPSELKDFDDILRNPNGILLVTGPTGSGKSTTLYTALSELNKIDVNIVTVEDPVEANIDGINQVQVNVKADLTFANALRSILRQDPDIIMIGEIRDGETASIAVQASITGHLVVSTLHTNSAAGSINRLVNMGVEGYLLADSLVGIIAQRLVRRLCPYCKRPHVLTEFEKKMMKIRPDANLEIFEPVGCDHCDRTGYSGRIGIYEIMKITPLLKELISRNATVSELKEAAMGEGMHTLRQSATLLVLEGITSYSEMVKTTFEN</sequence>
<dbReference type="eggNOG" id="COG2804">
    <property type="taxonomic scope" value="Bacteria"/>
</dbReference>
<dbReference type="InterPro" id="IPR027417">
    <property type="entry name" value="P-loop_NTPase"/>
</dbReference>
<evidence type="ECO:0000256" key="4">
    <source>
        <dbReference type="SAM" id="Coils"/>
    </source>
</evidence>
<dbReference type="PANTHER" id="PTHR30258:SF1">
    <property type="entry name" value="PROTEIN TRANSPORT PROTEIN HOFB HOMOLOG"/>
    <property type="match status" value="1"/>
</dbReference>
<keyword evidence="7" id="KW-1185">Reference proteome</keyword>
<dbReference type="Gene3D" id="3.30.300.160">
    <property type="entry name" value="Type II secretion system, protein E, N-terminal domain"/>
    <property type="match status" value="1"/>
</dbReference>
<evidence type="ECO:0000259" key="5">
    <source>
        <dbReference type="PROSITE" id="PS00662"/>
    </source>
</evidence>
<evidence type="ECO:0000256" key="3">
    <source>
        <dbReference type="ARBA" id="ARBA00022840"/>
    </source>
</evidence>
<dbReference type="STRING" id="592026.GCWU0000282_000036"/>
<dbReference type="InterPro" id="IPR037257">
    <property type="entry name" value="T2SS_E_N_sf"/>
</dbReference>
<dbReference type="Pfam" id="PF00437">
    <property type="entry name" value="T2SSE"/>
    <property type="match status" value="1"/>
</dbReference>
<dbReference type="Gene3D" id="3.30.450.90">
    <property type="match status" value="1"/>
</dbReference>
<dbReference type="Gene3D" id="3.40.50.300">
    <property type="entry name" value="P-loop containing nucleotide triphosphate hydrolases"/>
    <property type="match status" value="1"/>
</dbReference>
<feature type="coiled-coil region" evidence="4">
    <location>
        <begin position="15"/>
        <end position="42"/>
    </location>
</feature>
<comment type="similarity">
    <text evidence="1">Belongs to the GSP E family.</text>
</comment>
<feature type="domain" description="Bacterial type II secretion system protein E" evidence="5">
    <location>
        <begin position="385"/>
        <end position="399"/>
    </location>
</feature>
<dbReference type="Pfam" id="PF05157">
    <property type="entry name" value="MshEN"/>
    <property type="match status" value="1"/>
</dbReference>
<dbReference type="HOGENOM" id="CLU_013446_10_6_9"/>
<keyword evidence="4" id="KW-0175">Coiled coil</keyword>
<protein>
    <submittedName>
        <fullName evidence="6">Putative type 4 fimbrial assembly protein PilB</fullName>
    </submittedName>
</protein>